<protein>
    <recommendedName>
        <fullName evidence="2">histidine kinase</fullName>
        <ecNumber evidence="2">2.7.13.3</ecNumber>
    </recommendedName>
</protein>
<dbReference type="Gene3D" id="3.30.565.10">
    <property type="entry name" value="Histidine kinase-like ATPase, C-terminal domain"/>
    <property type="match status" value="1"/>
</dbReference>
<gene>
    <name evidence="8" type="ORF">BX592_11865</name>
</gene>
<dbReference type="Gene3D" id="3.30.450.20">
    <property type="entry name" value="PAS domain"/>
    <property type="match status" value="1"/>
</dbReference>
<dbReference type="PROSITE" id="PS00109">
    <property type="entry name" value="PROTEIN_KINASE_TYR"/>
    <property type="match status" value="1"/>
</dbReference>
<keyword evidence="4" id="KW-0175">Coiled coil</keyword>
<dbReference type="InterPro" id="IPR047860">
    <property type="entry name" value="Ribosomal_eS12_CS"/>
</dbReference>
<dbReference type="InterPro" id="IPR003018">
    <property type="entry name" value="GAF"/>
</dbReference>
<dbReference type="GO" id="GO:0005524">
    <property type="term" value="F:ATP binding"/>
    <property type="evidence" value="ECO:0007669"/>
    <property type="project" value="InterPro"/>
</dbReference>
<dbReference type="Pfam" id="PF00069">
    <property type="entry name" value="Pkinase"/>
    <property type="match status" value="1"/>
</dbReference>
<reference evidence="8 9" key="1">
    <citation type="submission" date="2019-03" db="EMBL/GenBank/DDBJ databases">
        <title>Genomic Encyclopedia of Type Strains, Phase III (KMG-III): the genomes of soil and plant-associated and newly described type strains.</title>
        <authorList>
            <person name="Whitman W."/>
        </authorList>
    </citation>
    <scope>NUCLEOTIDE SEQUENCE [LARGE SCALE GENOMIC DNA]</scope>
    <source>
        <strain evidence="8 9">LMG 29544</strain>
    </source>
</reference>
<dbReference type="SMART" id="SM00387">
    <property type="entry name" value="HATPase_c"/>
    <property type="match status" value="1"/>
</dbReference>
<dbReference type="PRINTS" id="PR00344">
    <property type="entry name" value="BCTRLSENSOR"/>
</dbReference>
<dbReference type="InterPro" id="IPR011009">
    <property type="entry name" value="Kinase-like_dom_sf"/>
</dbReference>
<keyword evidence="9" id="KW-1185">Reference proteome</keyword>
<dbReference type="InterPro" id="IPR035965">
    <property type="entry name" value="PAS-like_dom_sf"/>
</dbReference>
<dbReference type="EC" id="2.7.13.3" evidence="2"/>
<dbReference type="PROSITE" id="PS01189">
    <property type="entry name" value="RIBOSOMAL_S12E"/>
    <property type="match status" value="1"/>
</dbReference>
<accession>A0A4R8LL89</accession>
<dbReference type="PANTHER" id="PTHR43642:SF1">
    <property type="entry name" value="HYBRID SIGNAL TRANSDUCTION HISTIDINE KINASE G"/>
    <property type="match status" value="1"/>
</dbReference>
<dbReference type="SUPFAM" id="SSF52540">
    <property type="entry name" value="P-loop containing nucleoside triphosphate hydrolases"/>
    <property type="match status" value="1"/>
</dbReference>
<dbReference type="NCBIfam" id="TIGR00229">
    <property type="entry name" value="sensory_box"/>
    <property type="match status" value="1"/>
</dbReference>
<evidence type="ECO:0000256" key="2">
    <source>
        <dbReference type="ARBA" id="ARBA00012438"/>
    </source>
</evidence>
<organism evidence="8 9">
    <name type="scientific">Paraburkholderia rhizosphaerae</name>
    <dbReference type="NCBI Taxonomy" id="480658"/>
    <lineage>
        <taxon>Bacteria</taxon>
        <taxon>Pseudomonadati</taxon>
        <taxon>Pseudomonadota</taxon>
        <taxon>Betaproteobacteria</taxon>
        <taxon>Burkholderiales</taxon>
        <taxon>Burkholderiaceae</taxon>
        <taxon>Paraburkholderia</taxon>
    </lineage>
</organism>
<evidence type="ECO:0000313" key="9">
    <source>
        <dbReference type="Proteomes" id="UP000295509"/>
    </source>
</evidence>
<evidence type="ECO:0000256" key="4">
    <source>
        <dbReference type="SAM" id="Coils"/>
    </source>
</evidence>
<dbReference type="PROSITE" id="PS50011">
    <property type="entry name" value="PROTEIN_KINASE_DOM"/>
    <property type="match status" value="1"/>
</dbReference>
<dbReference type="Pfam" id="PF13426">
    <property type="entry name" value="PAS_9"/>
    <property type="match status" value="1"/>
</dbReference>
<dbReference type="SUPFAM" id="SSF47384">
    <property type="entry name" value="Homodimeric domain of signal transducing histidine kinase"/>
    <property type="match status" value="1"/>
</dbReference>
<name>A0A4R8LL89_9BURK</name>
<dbReference type="SMART" id="SM00091">
    <property type="entry name" value="PAS"/>
    <property type="match status" value="1"/>
</dbReference>
<dbReference type="InterPro" id="IPR036890">
    <property type="entry name" value="HATPase_C_sf"/>
</dbReference>
<dbReference type="PROSITE" id="PS50112">
    <property type="entry name" value="PAS"/>
    <property type="match status" value="1"/>
</dbReference>
<evidence type="ECO:0000256" key="3">
    <source>
        <dbReference type="ARBA" id="ARBA00022553"/>
    </source>
</evidence>
<dbReference type="Proteomes" id="UP000295509">
    <property type="component" value="Unassembled WGS sequence"/>
</dbReference>
<dbReference type="SUPFAM" id="SSF55874">
    <property type="entry name" value="ATPase domain of HSP90 chaperone/DNA topoisomerase II/histidine kinase"/>
    <property type="match status" value="1"/>
</dbReference>
<evidence type="ECO:0000313" key="8">
    <source>
        <dbReference type="EMBL" id="TDY43270.1"/>
    </source>
</evidence>
<keyword evidence="3" id="KW-0597">Phosphoprotein</keyword>
<dbReference type="Pfam" id="PF02518">
    <property type="entry name" value="HATPase_c"/>
    <property type="match status" value="1"/>
</dbReference>
<dbReference type="InterPro" id="IPR029016">
    <property type="entry name" value="GAF-like_dom_sf"/>
</dbReference>
<dbReference type="Pfam" id="PF00512">
    <property type="entry name" value="HisKA"/>
    <property type="match status" value="1"/>
</dbReference>
<dbReference type="SMART" id="SM00219">
    <property type="entry name" value="TyrKc"/>
    <property type="match status" value="1"/>
</dbReference>
<dbReference type="InterPro" id="IPR041664">
    <property type="entry name" value="AAA_16"/>
</dbReference>
<dbReference type="Gene3D" id="1.10.510.10">
    <property type="entry name" value="Transferase(Phosphotransferase) domain 1"/>
    <property type="match status" value="1"/>
</dbReference>
<dbReference type="CDD" id="cd00130">
    <property type="entry name" value="PAS"/>
    <property type="match status" value="1"/>
</dbReference>
<dbReference type="SUPFAM" id="SSF55781">
    <property type="entry name" value="GAF domain-like"/>
    <property type="match status" value="1"/>
</dbReference>
<dbReference type="InterPro" id="IPR027417">
    <property type="entry name" value="P-loop_NTPase"/>
</dbReference>
<dbReference type="Gene3D" id="3.30.450.40">
    <property type="match status" value="1"/>
</dbReference>
<dbReference type="InterPro" id="IPR000719">
    <property type="entry name" value="Prot_kinase_dom"/>
</dbReference>
<proteinExistence type="predicted"/>
<dbReference type="Pfam" id="PF13191">
    <property type="entry name" value="AAA_16"/>
    <property type="match status" value="1"/>
</dbReference>
<evidence type="ECO:0000259" key="7">
    <source>
        <dbReference type="PROSITE" id="PS50112"/>
    </source>
</evidence>
<evidence type="ECO:0000259" key="5">
    <source>
        <dbReference type="PROSITE" id="PS50011"/>
    </source>
</evidence>
<dbReference type="SUPFAM" id="SSF56112">
    <property type="entry name" value="Protein kinase-like (PK-like)"/>
    <property type="match status" value="1"/>
</dbReference>
<evidence type="ECO:0000256" key="1">
    <source>
        <dbReference type="ARBA" id="ARBA00000085"/>
    </source>
</evidence>
<dbReference type="Pfam" id="PF01590">
    <property type="entry name" value="GAF"/>
    <property type="match status" value="1"/>
</dbReference>
<sequence>MTIANCQINDRIGATASADLYRGRLTDGTSVLVKLAADYADPAQSARLKREYQLLQSLDVAGIAKPLALIDERGRSALVLEDFAGESLEIHLDQQPRLDLALCLRIGQHLADALAGIDVARVIHRDIRPANILFEPETGKVLMVDFSMATAEESSAVSAQDATACAGDWAYVSPEQTGRMNRQVDYRTDCYSMGVLLYRMLSGQLPFQANDPLEWTHCHIARVPVPPAGIAPDVPRPVSDIVMKLLAKLPEDRYQSAQGLRADLDQCLAQWLAAGRIDAFALGAEDVPARFQVPHKLYGRDAEAGRLFGAFEQMVATGQAALATVSGYSGIGKSTLVDAVRKPIFAKHGYFIAGKFDQYQRDVPYATLTQAFRELVQQLLAESEARVAGWRQQIQAAVGVNGQLIVDVLPQVELIIGPQPPVTALPPTDAQNRFRMVFRQFVTVFTSEDHPLVLFLDDLQWIDAASLALIEHLLTHPDTRYLLLIGAYRDNEVSAAHPLMTVFATIRDSGAPVIDVRLAPLTDVHLNQLVADTLHASPVTYEPLTRLVCERTQGNPFFFIQFLDALHKEGLLRRDAQQRGWQWDLAQINARDFADNVVDLMVDKLRQLPRAAQQTLQLAACLGNTFDLRHLALVSGHAATQDRHGLSLSESEQGLATAVRASLIVCSNGTGKFLHDRIQQAAYSLIPEADRAEAHLRIGRTLLANLNAEELAEHVFDVANQYNRGAALVIGRDEKAQVAALDLRAGHRAKVSAAYASASVYLAAGIALFDDSDWDTQYRLMFSLRLERAECAYLTGEFAQAEQLIAELLQRGASKIDVAAVYERKVLLHIVKSENPLAVDHGLTCLRLFGIDFPAHPTQQQVEAEYDTVWRNLGEQPIESLIDLPLMTDPELQTTMRLFSTLLEAAYITDVHLFCLLLCRMVNISVHHGTSGNCAHACGFLGFTLGPVFRRYRDGYRFARVGYDLAEKHSFVAYRAMVQHSMGRVCVWTEPVGDAIEFHRAAVRSAIETGTLTFACYSTFQINTTLLLRNDPLDAVWRESQSGLDFVRKARFRDIEDVIVAQQRLIAALQGRTANLATFSDAQFDEAAFEAQLTDDRMTMMICWYWVTKLQARFLAGDYAAALAASKQAEPRLWALFDQVELVEYFYYTALTVAALFESAPSGGQRAWRELLSSHEEQLRAWANTHPPTYAGRHALVLAEIARIEGRDSDAMGLYERAIASGREHGFTLNEGVAHELAAGLCVARGWATAARAHLDEARGCFARLGAHGKVAQLDARMSPLREASVSHATAPGDGAQLDLLSVTKASQAISGQIVLEDLIDTLMHILLETAGAQTGQLLLVRDERADLVAEASVEQKAIHVRQYLNPPAPAASLPQSAARGPDWPGSIVNYVQRSQERVLLDDATQANPFSADDHVVSRQPKSVLCLPLMRRSALIGLLYLENNLATRAFTPERVSVLELLASQAAITLENARLYRDLAEREARIRRLVDANIVGIIIFDLDGRILEANEAFLRMVGHDREDLVSGRMRWTDLTPPEWRDSDVQRTEQLKTTGILQPFEKEYFRKDSSRVPVLIGLAMFEAARSEGVGFVLDLTGRKRAEAQARVSERRYREVQMELAHLNRAATMGQLTASIAHEVQQPISATATYASAALRWLDAKPANVEEVRQALEYIVNEAMRAGGIVSGIRNLVKKAPPRKDQVDINEAVREVIELTQGEAAKHEVSVLTVLGDGLPPVLGDRVQLQQVMLNLIVNAIEAMSARGVGLRELQISTAVDTSNDVTIAVRDSGPGLPPVEVTRLFDPFYTTKQNGLGMGLSICRAIAEAHGGRLCASANAPHGAIFRLVLPRGEIARAPSSEDEGLPVA</sequence>
<feature type="coiled-coil region" evidence="4">
    <location>
        <begin position="1596"/>
        <end position="1623"/>
    </location>
</feature>
<dbReference type="InterPro" id="IPR008266">
    <property type="entry name" value="Tyr_kinase_AS"/>
</dbReference>
<dbReference type="RefSeq" id="WP_134194572.1">
    <property type="nucleotide sequence ID" value="NZ_JBHLUW010000009.1"/>
</dbReference>
<dbReference type="InterPro" id="IPR004358">
    <property type="entry name" value="Sig_transdc_His_kin-like_C"/>
</dbReference>
<dbReference type="CDD" id="cd14014">
    <property type="entry name" value="STKc_PknB_like"/>
    <property type="match status" value="1"/>
</dbReference>
<feature type="domain" description="PAS" evidence="7">
    <location>
        <begin position="1481"/>
        <end position="1537"/>
    </location>
</feature>
<dbReference type="SMART" id="SM00388">
    <property type="entry name" value="HisKA"/>
    <property type="match status" value="1"/>
</dbReference>
<comment type="caution">
    <text evidence="8">The sequence shown here is derived from an EMBL/GenBank/DDBJ whole genome shotgun (WGS) entry which is preliminary data.</text>
</comment>
<dbReference type="InterPro" id="IPR036097">
    <property type="entry name" value="HisK_dim/P_sf"/>
</dbReference>
<dbReference type="EMBL" id="SORE01000018">
    <property type="protein sequence ID" value="TDY43270.1"/>
    <property type="molecule type" value="Genomic_DNA"/>
</dbReference>
<comment type="catalytic activity">
    <reaction evidence="1">
        <text>ATP + protein L-histidine = ADP + protein N-phospho-L-histidine.</text>
        <dbReference type="EC" id="2.7.13.3"/>
    </reaction>
</comment>
<dbReference type="InterPro" id="IPR005467">
    <property type="entry name" value="His_kinase_dom"/>
</dbReference>
<feature type="domain" description="Histidine kinase" evidence="6">
    <location>
        <begin position="1632"/>
        <end position="1848"/>
    </location>
</feature>
<dbReference type="InterPro" id="IPR003594">
    <property type="entry name" value="HATPase_dom"/>
</dbReference>
<evidence type="ECO:0000259" key="6">
    <source>
        <dbReference type="PROSITE" id="PS50109"/>
    </source>
</evidence>
<dbReference type="SUPFAM" id="SSF55785">
    <property type="entry name" value="PYP-like sensor domain (PAS domain)"/>
    <property type="match status" value="1"/>
</dbReference>
<dbReference type="Gene3D" id="1.10.287.130">
    <property type="match status" value="1"/>
</dbReference>
<dbReference type="OrthoDB" id="9801841at2"/>
<dbReference type="InterPro" id="IPR000014">
    <property type="entry name" value="PAS"/>
</dbReference>
<dbReference type="InterPro" id="IPR003661">
    <property type="entry name" value="HisK_dim/P_dom"/>
</dbReference>
<dbReference type="PROSITE" id="PS50109">
    <property type="entry name" value="HIS_KIN"/>
    <property type="match status" value="1"/>
</dbReference>
<dbReference type="SMART" id="SM00065">
    <property type="entry name" value="GAF"/>
    <property type="match status" value="1"/>
</dbReference>
<dbReference type="InterPro" id="IPR020635">
    <property type="entry name" value="Tyr_kinase_cat_dom"/>
</dbReference>
<dbReference type="PANTHER" id="PTHR43642">
    <property type="entry name" value="HYBRID SIGNAL TRANSDUCTION HISTIDINE KINASE G"/>
    <property type="match status" value="1"/>
</dbReference>
<dbReference type="Gene3D" id="3.40.50.300">
    <property type="entry name" value="P-loop containing nucleotide triphosphate hydrolases"/>
    <property type="match status" value="1"/>
</dbReference>
<dbReference type="GO" id="GO:0000155">
    <property type="term" value="F:phosphorelay sensor kinase activity"/>
    <property type="evidence" value="ECO:0007669"/>
    <property type="project" value="InterPro"/>
</dbReference>
<dbReference type="GO" id="GO:0004713">
    <property type="term" value="F:protein tyrosine kinase activity"/>
    <property type="evidence" value="ECO:0007669"/>
    <property type="project" value="InterPro"/>
</dbReference>
<dbReference type="InterPro" id="IPR053159">
    <property type="entry name" value="Hybrid_Histidine_Kinase"/>
</dbReference>
<feature type="domain" description="Protein kinase" evidence="5">
    <location>
        <begin position="6"/>
        <end position="272"/>
    </location>
</feature>